<reference evidence="1" key="2">
    <citation type="submission" date="2025-08" db="UniProtKB">
        <authorList>
            <consortium name="Ensembl"/>
        </authorList>
    </citation>
    <scope>IDENTIFICATION</scope>
    <source>
        <strain evidence="1">Thoroughbred</strain>
    </source>
</reference>
<evidence type="ECO:0000313" key="1">
    <source>
        <dbReference type="Ensembl" id="ENSECAP00000065667.1"/>
    </source>
</evidence>
<dbReference type="Ensembl" id="ENSECAT00000089745.1">
    <property type="protein sequence ID" value="ENSECAP00000065667.1"/>
    <property type="gene ID" value="ENSECAG00000050199.1"/>
</dbReference>
<reference evidence="1 2" key="1">
    <citation type="journal article" date="2009" name="Science">
        <title>Genome sequence, comparative analysis, and population genetics of the domestic horse.</title>
        <authorList>
            <consortium name="Broad Institute Genome Sequencing Platform"/>
            <consortium name="Broad Institute Whole Genome Assembly Team"/>
            <person name="Wade C.M."/>
            <person name="Giulotto E."/>
            <person name="Sigurdsson S."/>
            <person name="Zoli M."/>
            <person name="Gnerre S."/>
            <person name="Imsland F."/>
            <person name="Lear T.L."/>
            <person name="Adelson D.L."/>
            <person name="Bailey E."/>
            <person name="Bellone R.R."/>
            <person name="Bloecker H."/>
            <person name="Distl O."/>
            <person name="Edgar R.C."/>
            <person name="Garber M."/>
            <person name="Leeb T."/>
            <person name="Mauceli E."/>
            <person name="MacLeod J.N."/>
            <person name="Penedo M.C.T."/>
            <person name="Raison J.M."/>
            <person name="Sharpe T."/>
            <person name="Vogel J."/>
            <person name="Andersson L."/>
            <person name="Antczak D.F."/>
            <person name="Biagi T."/>
            <person name="Binns M.M."/>
            <person name="Chowdhary B.P."/>
            <person name="Coleman S.J."/>
            <person name="Della Valle G."/>
            <person name="Fryc S."/>
            <person name="Guerin G."/>
            <person name="Hasegawa T."/>
            <person name="Hill E.W."/>
            <person name="Jurka J."/>
            <person name="Kiialainen A."/>
            <person name="Lindgren G."/>
            <person name="Liu J."/>
            <person name="Magnani E."/>
            <person name="Mickelson J.R."/>
            <person name="Murray J."/>
            <person name="Nergadze S.G."/>
            <person name="Onofrio R."/>
            <person name="Pedroni S."/>
            <person name="Piras M.F."/>
            <person name="Raudsepp T."/>
            <person name="Rocchi M."/>
            <person name="Roeed K.H."/>
            <person name="Ryder O.A."/>
            <person name="Searle S."/>
            <person name="Skow L."/>
            <person name="Swinburne J.E."/>
            <person name="Syvaenen A.C."/>
            <person name="Tozaki T."/>
            <person name="Valberg S.J."/>
            <person name="Vaudin M."/>
            <person name="White J.R."/>
            <person name="Zody M.C."/>
            <person name="Lander E.S."/>
            <person name="Lindblad-Toh K."/>
        </authorList>
    </citation>
    <scope>NUCLEOTIDE SEQUENCE [LARGE SCALE GENOMIC DNA]</scope>
    <source>
        <strain evidence="1 2">Thoroughbred</strain>
    </source>
</reference>
<name>A0A9L0RUY8_HORSE</name>
<keyword evidence="2" id="KW-1185">Reference proteome</keyword>
<organism evidence="1 2">
    <name type="scientific">Equus caballus</name>
    <name type="common">Horse</name>
    <dbReference type="NCBI Taxonomy" id="9796"/>
    <lineage>
        <taxon>Eukaryota</taxon>
        <taxon>Metazoa</taxon>
        <taxon>Chordata</taxon>
        <taxon>Craniata</taxon>
        <taxon>Vertebrata</taxon>
        <taxon>Euteleostomi</taxon>
        <taxon>Mammalia</taxon>
        <taxon>Eutheria</taxon>
        <taxon>Laurasiatheria</taxon>
        <taxon>Perissodactyla</taxon>
        <taxon>Equidae</taxon>
        <taxon>Equus</taxon>
    </lineage>
</organism>
<dbReference type="AlphaFoldDB" id="A0A9L0RUY8"/>
<protein>
    <submittedName>
        <fullName evidence="1">Uncharacterized protein</fullName>
    </submittedName>
</protein>
<proteinExistence type="predicted"/>
<dbReference type="GeneTree" id="ENSGT01150000286916"/>
<sequence length="160" mass="19112">MNRHFSKEDTWMANMCMKSCSSSLIIREMQIKTTLRYRLTPIRMTKISKTNSNKCWRGYREKGTLIHCWWECKLVQPLWKTAWRFLKKLKIELPYDPAIPLLGIYPKSLKSAIPKVPCTTMFIAALFIIAKMWKQPKCPSTNDWIKKLWYIHIQWNTTQP</sequence>
<accession>A0A9L0RUY8</accession>
<dbReference type="Proteomes" id="UP000002281">
    <property type="component" value="Chromosome 26"/>
</dbReference>
<reference evidence="1" key="3">
    <citation type="submission" date="2025-09" db="UniProtKB">
        <authorList>
            <consortium name="Ensembl"/>
        </authorList>
    </citation>
    <scope>IDENTIFICATION</scope>
    <source>
        <strain evidence="1">Thoroughbred</strain>
    </source>
</reference>
<evidence type="ECO:0000313" key="2">
    <source>
        <dbReference type="Proteomes" id="UP000002281"/>
    </source>
</evidence>